<protein>
    <recommendedName>
        <fullName evidence="4">DUF1631 domain-containing protein</fullName>
    </recommendedName>
</protein>
<accession>A0ABT5MCF8</accession>
<dbReference type="Proteomes" id="UP001528672">
    <property type="component" value="Unassembled WGS sequence"/>
</dbReference>
<reference evidence="2 3" key="1">
    <citation type="submission" date="2023-02" db="EMBL/GenBank/DDBJ databases">
        <title>Bacterial whole genome sequence for Curvibacter sp. HBC28.</title>
        <authorList>
            <person name="Le V."/>
            <person name="Ko S.-R."/>
            <person name="Ahn C.-Y."/>
            <person name="Oh H.-M."/>
        </authorList>
    </citation>
    <scope>NUCLEOTIDE SEQUENCE [LARGE SCALE GENOMIC DNA]</scope>
    <source>
        <strain evidence="2 3">HBC28</strain>
    </source>
</reference>
<keyword evidence="3" id="KW-1185">Reference proteome</keyword>
<organism evidence="2 3">
    <name type="scientific">Curvibacter microcysteis</name>
    <dbReference type="NCBI Taxonomy" id="3026419"/>
    <lineage>
        <taxon>Bacteria</taxon>
        <taxon>Pseudomonadati</taxon>
        <taxon>Pseudomonadota</taxon>
        <taxon>Betaproteobacteria</taxon>
        <taxon>Burkholderiales</taxon>
        <taxon>Comamonadaceae</taxon>
        <taxon>Curvibacter</taxon>
    </lineage>
</organism>
<name>A0ABT5MCF8_9BURK</name>
<evidence type="ECO:0008006" key="4">
    <source>
        <dbReference type="Google" id="ProtNLM"/>
    </source>
</evidence>
<evidence type="ECO:0000256" key="1">
    <source>
        <dbReference type="SAM" id="MobiDB-lite"/>
    </source>
</evidence>
<gene>
    <name evidence="2" type="ORF">PSQ39_06400</name>
</gene>
<proteinExistence type="predicted"/>
<dbReference type="RefSeq" id="WP_273925878.1">
    <property type="nucleotide sequence ID" value="NZ_JAQSIO010000002.1"/>
</dbReference>
<evidence type="ECO:0000313" key="3">
    <source>
        <dbReference type="Proteomes" id="UP001528672"/>
    </source>
</evidence>
<dbReference type="EMBL" id="JAQSIO010000002">
    <property type="protein sequence ID" value="MDD0814256.1"/>
    <property type="molecule type" value="Genomic_DNA"/>
</dbReference>
<comment type="caution">
    <text evidence="2">The sequence shown here is derived from an EMBL/GenBank/DDBJ whole genome shotgun (WGS) entry which is preliminary data.</text>
</comment>
<feature type="region of interest" description="Disordered" evidence="1">
    <location>
        <begin position="1"/>
        <end position="28"/>
    </location>
</feature>
<feature type="compositionally biased region" description="Low complexity" evidence="1">
    <location>
        <begin position="1"/>
        <end position="21"/>
    </location>
</feature>
<evidence type="ECO:0000313" key="2">
    <source>
        <dbReference type="EMBL" id="MDD0814256.1"/>
    </source>
</evidence>
<sequence>MEHSTAAPEKAKKATPTKVKTQVGRRTQAANEALPPPAWVLIMRSILRKLADLAMAGMEVEDVVDGRDIYSSRLDRLISVHFEQVGREIEQGLRDSSLVLEQIYDADSMIRGAQAVDLDSPNRQSIHTLMLNAIEAVTLTENREGFDDAELAQIAANLPGPHEVPLMKLTAPVEDSQLQKFVTKATPMTAESKFGRVLLLDATFDIEGAALQLIRRSRELDLPPEDGAELRSIGVRIKDLNSVLMGNMSGNEPLTVGDVHQALYRGAVPFPEGVAA</sequence>